<dbReference type="PANTHER" id="PTHR43464">
    <property type="entry name" value="METHYLTRANSFERASE"/>
    <property type="match status" value="1"/>
</dbReference>
<dbReference type="Pfam" id="PF08241">
    <property type="entry name" value="Methyltransf_11"/>
    <property type="match status" value="1"/>
</dbReference>
<sequence>MALPSRPASARAPLTLAQRSNFFPLTAWGYAWWRARSLSLLSGAPFSLEREARLFRVLAAPQPGERWLDAGTSAGFYAGVLAGAGCRVVALDLSPAMLRVAREREPSERITWQVGNVETLGVPEERFDGVAVGATLNETARPAVFLRALEAQLRPGGRLWLMYAAPAGGPVSRLLGRLGGLSFPDAAWVQGQLPGCTLVHAARFGAVQVMLLRREEGAEVG</sequence>
<keyword evidence="6" id="KW-1185">Reference proteome</keyword>
<dbReference type="GO" id="GO:0032259">
    <property type="term" value="P:methylation"/>
    <property type="evidence" value="ECO:0007669"/>
    <property type="project" value="UniProtKB-KW"/>
</dbReference>
<dbReference type="Gene3D" id="3.40.50.150">
    <property type="entry name" value="Vaccinia Virus protein VP39"/>
    <property type="match status" value="1"/>
</dbReference>
<dbReference type="STRING" id="317577.GCA_000419625_01021"/>
<dbReference type="EMBL" id="CP021081">
    <property type="protein sequence ID" value="ASN79734.1"/>
    <property type="molecule type" value="Genomic_DNA"/>
</dbReference>
<evidence type="ECO:0000256" key="3">
    <source>
        <dbReference type="ARBA" id="ARBA00022691"/>
    </source>
</evidence>
<evidence type="ECO:0000256" key="2">
    <source>
        <dbReference type="ARBA" id="ARBA00022679"/>
    </source>
</evidence>
<evidence type="ECO:0000256" key="1">
    <source>
        <dbReference type="ARBA" id="ARBA00022603"/>
    </source>
</evidence>
<keyword evidence="2 5" id="KW-0808">Transferase</keyword>
<gene>
    <name evidence="5" type="ORF">DFI_00800</name>
</gene>
<organism evidence="5 6">
    <name type="scientific">Deinococcus ficus</name>
    <dbReference type="NCBI Taxonomy" id="317577"/>
    <lineage>
        <taxon>Bacteria</taxon>
        <taxon>Thermotogati</taxon>
        <taxon>Deinococcota</taxon>
        <taxon>Deinococci</taxon>
        <taxon>Deinococcales</taxon>
        <taxon>Deinococcaceae</taxon>
        <taxon>Deinococcus</taxon>
    </lineage>
</organism>
<dbReference type="InterPro" id="IPR013216">
    <property type="entry name" value="Methyltransf_11"/>
</dbReference>
<proteinExistence type="predicted"/>
<evidence type="ECO:0000313" key="5">
    <source>
        <dbReference type="EMBL" id="ASN79734.1"/>
    </source>
</evidence>
<dbReference type="AlphaFoldDB" id="A0A221SSW9"/>
<dbReference type="RefSeq" id="WP_043778393.1">
    <property type="nucleotide sequence ID" value="NZ_CP021081.1"/>
</dbReference>
<reference evidence="5 6" key="1">
    <citation type="submission" date="2017-05" db="EMBL/GenBank/DDBJ databases">
        <title>The complete genome sequence of Deinococcus ficus isolated from the rhizosphere of the Ficus religiosa L. in Taiwan.</title>
        <authorList>
            <person name="Wu K.-M."/>
            <person name="Liao T.-L."/>
            <person name="Liu Y.-M."/>
            <person name="Young C.-C."/>
            <person name="Tsai S.-F."/>
        </authorList>
    </citation>
    <scope>NUCLEOTIDE SEQUENCE [LARGE SCALE GENOMIC DNA]</scope>
    <source>
        <strain evidence="5 6">CC-FR2-10</strain>
    </source>
</reference>
<dbReference type="Proteomes" id="UP000259030">
    <property type="component" value="Chromosome"/>
</dbReference>
<feature type="domain" description="Methyltransferase type 11" evidence="4">
    <location>
        <begin position="68"/>
        <end position="160"/>
    </location>
</feature>
<accession>A0A221SSW9</accession>
<name>A0A221SSW9_9DEIO</name>
<dbReference type="InterPro" id="IPR029063">
    <property type="entry name" value="SAM-dependent_MTases_sf"/>
</dbReference>
<dbReference type="CDD" id="cd02440">
    <property type="entry name" value="AdoMet_MTases"/>
    <property type="match status" value="1"/>
</dbReference>
<keyword evidence="1 5" id="KW-0489">Methyltransferase</keyword>
<evidence type="ECO:0000259" key="4">
    <source>
        <dbReference type="Pfam" id="PF08241"/>
    </source>
</evidence>
<dbReference type="PANTHER" id="PTHR43464:SF19">
    <property type="entry name" value="UBIQUINONE BIOSYNTHESIS O-METHYLTRANSFERASE, MITOCHONDRIAL"/>
    <property type="match status" value="1"/>
</dbReference>
<keyword evidence="3" id="KW-0949">S-adenosyl-L-methionine</keyword>
<dbReference type="GO" id="GO:0008757">
    <property type="term" value="F:S-adenosylmethionine-dependent methyltransferase activity"/>
    <property type="evidence" value="ECO:0007669"/>
    <property type="project" value="InterPro"/>
</dbReference>
<dbReference type="SUPFAM" id="SSF53335">
    <property type="entry name" value="S-adenosyl-L-methionine-dependent methyltransferases"/>
    <property type="match status" value="1"/>
</dbReference>
<evidence type="ECO:0000313" key="6">
    <source>
        <dbReference type="Proteomes" id="UP000259030"/>
    </source>
</evidence>
<protein>
    <submittedName>
        <fullName evidence="5">SAM-dependent methyltransferase</fullName>
    </submittedName>
</protein>
<dbReference type="KEGG" id="dfc:DFI_00800"/>